<sequence>MSSQGSRPEHGLAYCDIKQRMNQGSETTNRIRTALGGRWKKV</sequence>
<reference evidence="1 2" key="1">
    <citation type="journal article" date="2013" name="Mar. Genomics">
        <title>Expression of sulfatases in Rhodopirellula baltica and the diversity of sulfatases in the genus Rhodopirellula.</title>
        <authorList>
            <person name="Wegner C.E."/>
            <person name="Richter-Heitmann T."/>
            <person name="Klindworth A."/>
            <person name="Klockow C."/>
            <person name="Richter M."/>
            <person name="Achstetter T."/>
            <person name="Glockner F.O."/>
            <person name="Harder J."/>
        </authorList>
    </citation>
    <scope>NUCLEOTIDE SEQUENCE [LARGE SCALE GENOMIC DNA]</scope>
    <source>
        <strain evidence="1 2">SWK14</strain>
    </source>
</reference>
<dbReference type="Proteomes" id="UP000010959">
    <property type="component" value="Unassembled WGS sequence"/>
</dbReference>
<proteinExistence type="predicted"/>
<gene>
    <name evidence="1" type="ORF">RBSWK_06287</name>
</gene>
<dbReference type="EMBL" id="AMWG01000181">
    <property type="protein sequence ID" value="ELP29759.1"/>
    <property type="molecule type" value="Genomic_DNA"/>
</dbReference>
<dbReference type="AlphaFoldDB" id="L7C6E5"/>
<evidence type="ECO:0000313" key="1">
    <source>
        <dbReference type="EMBL" id="ELP29759.1"/>
    </source>
</evidence>
<evidence type="ECO:0000313" key="2">
    <source>
        <dbReference type="Proteomes" id="UP000010959"/>
    </source>
</evidence>
<protein>
    <submittedName>
        <fullName evidence="1">Uncharacterized protein</fullName>
    </submittedName>
</protein>
<organism evidence="1 2">
    <name type="scientific">Rhodopirellula baltica SWK14</name>
    <dbReference type="NCBI Taxonomy" id="993516"/>
    <lineage>
        <taxon>Bacteria</taxon>
        <taxon>Pseudomonadati</taxon>
        <taxon>Planctomycetota</taxon>
        <taxon>Planctomycetia</taxon>
        <taxon>Pirellulales</taxon>
        <taxon>Pirellulaceae</taxon>
        <taxon>Rhodopirellula</taxon>
    </lineage>
</organism>
<accession>L7C6E5</accession>
<name>L7C6E5_RHOBT</name>
<comment type="caution">
    <text evidence="1">The sequence shown here is derived from an EMBL/GenBank/DDBJ whole genome shotgun (WGS) entry which is preliminary data.</text>
</comment>